<keyword evidence="1" id="KW-0812">Transmembrane</keyword>
<dbReference type="PANTHER" id="PTHR31876:SF26">
    <property type="entry name" value="PROTEIN LIKE COV 2"/>
    <property type="match status" value="1"/>
</dbReference>
<evidence type="ECO:0000313" key="2">
    <source>
        <dbReference type="EMBL" id="NKX46022.1"/>
    </source>
</evidence>
<reference evidence="2 3" key="1">
    <citation type="submission" date="2020-04" db="EMBL/GenBank/DDBJ databases">
        <authorList>
            <person name="Yoon J."/>
        </authorList>
    </citation>
    <scope>NUCLEOTIDE SEQUENCE [LARGE SCALE GENOMIC DNA]</scope>
    <source>
        <strain evidence="2 3">KMU-115</strain>
    </source>
</reference>
<protein>
    <submittedName>
        <fullName evidence="2">DUF502 domain-containing protein</fullName>
    </submittedName>
</protein>
<evidence type="ECO:0000313" key="3">
    <source>
        <dbReference type="Proteomes" id="UP000526408"/>
    </source>
</evidence>
<dbReference type="RefSeq" id="WP_168624413.1">
    <property type="nucleotide sequence ID" value="NZ_JAAZQQ010000006.1"/>
</dbReference>
<keyword evidence="1" id="KW-1133">Transmembrane helix</keyword>
<name>A0A7X6H0Y9_9RHOB</name>
<evidence type="ECO:0000256" key="1">
    <source>
        <dbReference type="SAM" id="Phobius"/>
    </source>
</evidence>
<gene>
    <name evidence="2" type="ORF">HCU73_15610</name>
</gene>
<dbReference type="EMBL" id="JAAZQQ010000006">
    <property type="protein sequence ID" value="NKX46022.1"/>
    <property type="molecule type" value="Genomic_DNA"/>
</dbReference>
<accession>A0A7X6H0Y9</accession>
<organism evidence="2 3">
    <name type="scientific">Roseicyclus persicicus</name>
    <dbReference type="NCBI Taxonomy" id="2650661"/>
    <lineage>
        <taxon>Bacteria</taxon>
        <taxon>Pseudomonadati</taxon>
        <taxon>Pseudomonadota</taxon>
        <taxon>Alphaproteobacteria</taxon>
        <taxon>Rhodobacterales</taxon>
        <taxon>Roseobacteraceae</taxon>
        <taxon>Roseicyclus</taxon>
    </lineage>
</organism>
<keyword evidence="3" id="KW-1185">Reference proteome</keyword>
<dbReference type="Proteomes" id="UP000526408">
    <property type="component" value="Unassembled WGS sequence"/>
</dbReference>
<dbReference type="AlphaFoldDB" id="A0A7X6H0Y9"/>
<feature type="transmembrane region" description="Helical" evidence="1">
    <location>
        <begin position="74"/>
        <end position="93"/>
    </location>
</feature>
<sequence>MQLPETPPPPRRGVLSSLRSNFLTGLIVIAPIGITIWLIWSLFGWIDSWVLPFIPTAYNPVHLIREYTGLEVDIRGLGVATFLVFTILVGWVAKGLIGRSLIRWAESLVLSIPLIRSLYSGLKQIVETVLQQGQQNFEKACLVEYPRKGIWAIAFISTHAKGEIAQRHGPEEMISVFLPTTPNPTSGFLLYLPKKDVMVLDMTVEDAAKLIISAGLVYPNGENPAVPPQKLPDAAE</sequence>
<keyword evidence="1" id="KW-0472">Membrane</keyword>
<comment type="caution">
    <text evidence="2">The sequence shown here is derived from an EMBL/GenBank/DDBJ whole genome shotgun (WGS) entry which is preliminary data.</text>
</comment>
<dbReference type="PANTHER" id="PTHR31876">
    <property type="entry name" value="COV-LIKE PROTEIN 1"/>
    <property type="match status" value="1"/>
</dbReference>
<proteinExistence type="predicted"/>
<dbReference type="InterPro" id="IPR007462">
    <property type="entry name" value="COV1-like"/>
</dbReference>
<dbReference type="Pfam" id="PF04367">
    <property type="entry name" value="DUF502"/>
    <property type="match status" value="1"/>
</dbReference>
<feature type="transmembrane region" description="Helical" evidence="1">
    <location>
        <begin position="21"/>
        <end position="43"/>
    </location>
</feature>